<dbReference type="InterPro" id="IPR013096">
    <property type="entry name" value="Cupin_2"/>
</dbReference>
<dbReference type="InterPro" id="IPR014710">
    <property type="entry name" value="RmlC-like_jellyroll"/>
</dbReference>
<name>A0A4V3D9T9_9PSEU</name>
<proteinExistence type="predicted"/>
<evidence type="ECO:0000313" key="2">
    <source>
        <dbReference type="EMBL" id="TDQ58642.1"/>
    </source>
</evidence>
<dbReference type="AlphaFoldDB" id="A0A4V3D9T9"/>
<organism evidence="2 3">
    <name type="scientific">Actinomycetospora succinea</name>
    <dbReference type="NCBI Taxonomy" id="663603"/>
    <lineage>
        <taxon>Bacteria</taxon>
        <taxon>Bacillati</taxon>
        <taxon>Actinomycetota</taxon>
        <taxon>Actinomycetes</taxon>
        <taxon>Pseudonocardiales</taxon>
        <taxon>Pseudonocardiaceae</taxon>
        <taxon>Actinomycetospora</taxon>
    </lineage>
</organism>
<dbReference type="InterPro" id="IPR053146">
    <property type="entry name" value="QDO-like"/>
</dbReference>
<evidence type="ECO:0000259" key="1">
    <source>
        <dbReference type="Pfam" id="PF07883"/>
    </source>
</evidence>
<accession>A0A4V3D9T9</accession>
<evidence type="ECO:0000313" key="3">
    <source>
        <dbReference type="Proteomes" id="UP000295705"/>
    </source>
</evidence>
<dbReference type="Pfam" id="PF07883">
    <property type="entry name" value="Cupin_2"/>
    <property type="match status" value="1"/>
</dbReference>
<protein>
    <submittedName>
        <fullName evidence="2">Cupin domain</fullName>
    </submittedName>
</protein>
<keyword evidence="3" id="KW-1185">Reference proteome</keyword>
<gene>
    <name evidence="2" type="ORF">EV188_104389</name>
</gene>
<dbReference type="InterPro" id="IPR011051">
    <property type="entry name" value="RmlC_Cupin_sf"/>
</dbReference>
<feature type="domain" description="Cupin type-2" evidence="1">
    <location>
        <begin position="44"/>
        <end position="111"/>
    </location>
</feature>
<dbReference type="RefSeq" id="WP_243741767.1">
    <property type="nucleotide sequence ID" value="NZ_BAABHR010000002.1"/>
</dbReference>
<dbReference type="Proteomes" id="UP000295705">
    <property type="component" value="Unassembled WGS sequence"/>
</dbReference>
<dbReference type="PANTHER" id="PTHR36440">
    <property type="entry name" value="PUTATIVE (AFU_ORTHOLOGUE AFUA_8G07350)-RELATED"/>
    <property type="match status" value="1"/>
</dbReference>
<dbReference type="Gene3D" id="2.60.120.10">
    <property type="entry name" value="Jelly Rolls"/>
    <property type="match status" value="1"/>
</dbReference>
<comment type="caution">
    <text evidence="2">The sequence shown here is derived from an EMBL/GenBank/DDBJ whole genome shotgun (WGS) entry which is preliminary data.</text>
</comment>
<sequence length="155" mass="16446">MSLGGGYMLPSREGRQIPAIGIGITAKATGENTRDAYSLFEYAVPGGVNGPPPHVHTREDESFICLAGKLDVMLGGEDVTLGAGDYLLLPRDVVHTFRNPYDDEARVISVVSPAGLEAYYQALADLPPGKKDLSVMQAIMADFGIELRLPAGSPS</sequence>
<dbReference type="PANTHER" id="PTHR36440:SF1">
    <property type="entry name" value="PUTATIVE (AFU_ORTHOLOGUE AFUA_8G07350)-RELATED"/>
    <property type="match status" value="1"/>
</dbReference>
<dbReference type="SUPFAM" id="SSF51182">
    <property type="entry name" value="RmlC-like cupins"/>
    <property type="match status" value="1"/>
</dbReference>
<dbReference type="EMBL" id="SNYO01000004">
    <property type="protein sequence ID" value="TDQ58642.1"/>
    <property type="molecule type" value="Genomic_DNA"/>
</dbReference>
<reference evidence="2 3" key="1">
    <citation type="submission" date="2019-03" db="EMBL/GenBank/DDBJ databases">
        <title>Genomic Encyclopedia of Type Strains, Phase IV (KMG-IV): sequencing the most valuable type-strain genomes for metagenomic binning, comparative biology and taxonomic classification.</title>
        <authorList>
            <person name="Goeker M."/>
        </authorList>
    </citation>
    <scope>NUCLEOTIDE SEQUENCE [LARGE SCALE GENOMIC DNA]</scope>
    <source>
        <strain evidence="2 3">DSM 45775</strain>
    </source>
</reference>